<feature type="transmembrane region" description="Helical" evidence="7">
    <location>
        <begin position="308"/>
        <end position="329"/>
    </location>
</feature>
<feature type="transmembrane region" description="Helical" evidence="7">
    <location>
        <begin position="214"/>
        <end position="234"/>
    </location>
</feature>
<dbReference type="InterPro" id="IPR006016">
    <property type="entry name" value="UspA"/>
</dbReference>
<gene>
    <name evidence="10" type="ordered locus">gll0812</name>
</gene>
<dbReference type="STRING" id="251221.gene:10758289"/>
<dbReference type="GO" id="GO:0016020">
    <property type="term" value="C:membrane"/>
    <property type="evidence" value="ECO:0007669"/>
    <property type="project" value="UniProtKB-SubCell"/>
</dbReference>
<dbReference type="eggNOG" id="COG0475">
    <property type="taxonomic scope" value="Bacteria"/>
</dbReference>
<evidence type="ECO:0000256" key="6">
    <source>
        <dbReference type="ARBA" id="ARBA00023136"/>
    </source>
</evidence>
<dbReference type="PANTHER" id="PTHR32468">
    <property type="entry name" value="CATION/H + ANTIPORTER"/>
    <property type="match status" value="1"/>
</dbReference>
<feature type="transmembrane region" description="Helical" evidence="7">
    <location>
        <begin position="50"/>
        <end position="70"/>
    </location>
</feature>
<keyword evidence="4 7" id="KW-1133">Transmembrane helix</keyword>
<evidence type="ECO:0000256" key="7">
    <source>
        <dbReference type="SAM" id="Phobius"/>
    </source>
</evidence>
<name>Q7NMF4_GLOVI</name>
<feature type="transmembrane region" description="Helical" evidence="7">
    <location>
        <begin position="394"/>
        <end position="418"/>
    </location>
</feature>
<feature type="transmembrane region" description="Helical" evidence="7">
    <location>
        <begin position="146"/>
        <end position="170"/>
    </location>
</feature>
<keyword evidence="3 7" id="KW-0812">Transmembrane</keyword>
<reference evidence="10 11" key="1">
    <citation type="journal article" date="2003" name="DNA Res.">
        <title>Complete genome structure of Gloeobacter violaceus PCC 7421, a cyanobacterium that lacks thylakoids.</title>
        <authorList>
            <person name="Nakamura Y."/>
            <person name="Kaneko T."/>
            <person name="Sato S."/>
            <person name="Mimuro M."/>
            <person name="Miyashita H."/>
            <person name="Tsuchiya T."/>
            <person name="Sasamoto S."/>
            <person name="Watanabe A."/>
            <person name="Kawashima K."/>
            <person name="Kishida Y."/>
            <person name="Kiyokawa C."/>
            <person name="Kohara M."/>
            <person name="Matsumoto M."/>
            <person name="Matsuno A."/>
            <person name="Nakazaki N."/>
            <person name="Shimpo S."/>
            <person name="Takeuchi C."/>
            <person name="Yamada M."/>
            <person name="Tabata S."/>
        </authorList>
    </citation>
    <scope>NUCLEOTIDE SEQUENCE [LARGE SCALE GENOMIC DNA]</scope>
    <source>
        <strain evidence="11">ATCC 29082 / PCC 7421</strain>
    </source>
</reference>
<sequence>MGIASSPLLAAAAAGPADGQIVMLLLIQIGVIIALSRAMGLLFKKISQPLVIGEIVAGIMLGPSFFGMIAPEWSAMLFPPETLPYLNILAQVGLVFFMFLVGLEFNADNLKGKGHAAVVVSHVSIIAPFFLGALLALYLYQSLSTSAVPFTSFALFMGAAMSVTAFPVLARILTERNLHRTYLGAIAITCAAVDDVTAWCLLAFVISVVRSGDMLGAVPTTLLAVVYIGFMLTVGRMLLARLADYVEKSSDGRLTQLWVAVIFIGLIVSATITELIGIHNIFGAFLFGAVMPQRRIFVRDLAEKTEDFTVVFLLPIFFAYTGLRTQFGLLNNEALWLDCALVILAATLGKFGGTTLSAKLSGLEWREASALGVLMNTRGLMELIILNIGLDLGVISPALFAMMVIMALVTTFATTPILEWIYPLNRFGTPATEPGTPEEAAALPDPETTYTIVVPVANPNSQQGLLRMAQALASPAVPAARIYPVNLVRLGDEYSYDSLPEQAEQLVDQSRTRLEALVARVFEDARYVQPMSQVSDDVPADICRLAQLHSADLVLLGWHRPTFSQDLLGGNVRPILEAACADVAVYIDKGLVVGAGTRIAVPYSGTIHDRLAVEIALRLAVGHGATVKILQASPISRETRDLVALFEQSVAIETSPLLNDPLGDIVEASRKQDLLVVGTSAQWGLDRHIFGKSTDELATRCQTSLLIVKHHKGTTPHLEDLLTAQARAPIALPAQE</sequence>
<dbReference type="RefSeq" id="WP_011140814.1">
    <property type="nucleotide sequence ID" value="NC_005125.1"/>
</dbReference>
<dbReference type="SUPFAM" id="SSF52402">
    <property type="entry name" value="Adenine nucleotide alpha hydrolases-like"/>
    <property type="match status" value="2"/>
</dbReference>
<dbReference type="CDD" id="cd00293">
    <property type="entry name" value="USP-like"/>
    <property type="match status" value="1"/>
</dbReference>
<dbReference type="eggNOG" id="COG0589">
    <property type="taxonomic scope" value="Bacteria"/>
</dbReference>
<evidence type="ECO:0000256" key="5">
    <source>
        <dbReference type="ARBA" id="ARBA00023065"/>
    </source>
</evidence>
<feature type="transmembrane region" description="Helical" evidence="7">
    <location>
        <begin position="254"/>
        <end position="272"/>
    </location>
</feature>
<dbReference type="KEGG" id="gvi:gll0812"/>
<dbReference type="OrthoDB" id="9793589at2"/>
<dbReference type="PhylomeDB" id="Q7NMF4"/>
<dbReference type="InterPro" id="IPR014729">
    <property type="entry name" value="Rossmann-like_a/b/a_fold"/>
</dbReference>
<dbReference type="HOGENOM" id="CLU_005126_10_2_3"/>
<evidence type="ECO:0000256" key="4">
    <source>
        <dbReference type="ARBA" id="ARBA00022989"/>
    </source>
</evidence>
<dbReference type="Gene3D" id="3.40.50.620">
    <property type="entry name" value="HUPs"/>
    <property type="match status" value="2"/>
</dbReference>
<keyword evidence="6 7" id="KW-0472">Membrane</keyword>
<dbReference type="Pfam" id="PF00999">
    <property type="entry name" value="Na_H_Exchanger"/>
    <property type="match status" value="1"/>
</dbReference>
<dbReference type="PATRIC" id="fig|251221.4.peg.829"/>
<dbReference type="InParanoid" id="Q7NMF4"/>
<evidence type="ECO:0000313" key="10">
    <source>
        <dbReference type="EMBL" id="BAC88753.1"/>
    </source>
</evidence>
<organism evidence="10 11">
    <name type="scientific">Gloeobacter violaceus (strain ATCC 29082 / PCC 7421)</name>
    <dbReference type="NCBI Taxonomy" id="251221"/>
    <lineage>
        <taxon>Bacteria</taxon>
        <taxon>Bacillati</taxon>
        <taxon>Cyanobacteriota</taxon>
        <taxon>Cyanophyceae</taxon>
        <taxon>Gloeobacterales</taxon>
        <taxon>Gloeobacteraceae</taxon>
        <taxon>Gloeobacter</taxon>
    </lineage>
</organism>
<dbReference type="PANTHER" id="PTHR32468:SF0">
    <property type="entry name" value="K(+)_H(+) ANTIPORTER 1"/>
    <property type="match status" value="1"/>
</dbReference>
<protein>
    <submittedName>
        <fullName evidence="10">Gll0812 protein</fullName>
    </submittedName>
</protein>
<dbReference type="Pfam" id="PF00582">
    <property type="entry name" value="Usp"/>
    <property type="match status" value="1"/>
</dbReference>
<keyword evidence="11" id="KW-1185">Reference proteome</keyword>
<evidence type="ECO:0000256" key="2">
    <source>
        <dbReference type="ARBA" id="ARBA00022448"/>
    </source>
</evidence>
<dbReference type="GO" id="GO:1902600">
    <property type="term" value="P:proton transmembrane transport"/>
    <property type="evidence" value="ECO:0007669"/>
    <property type="project" value="InterPro"/>
</dbReference>
<dbReference type="InterPro" id="IPR050794">
    <property type="entry name" value="CPA2_transporter"/>
</dbReference>
<dbReference type="EMBL" id="BA000045">
    <property type="protein sequence ID" value="BAC88753.1"/>
    <property type="molecule type" value="Genomic_DNA"/>
</dbReference>
<feature type="domain" description="Cation/H+ exchanger transmembrane" evidence="9">
    <location>
        <begin position="35"/>
        <end position="420"/>
    </location>
</feature>
<dbReference type="EnsemblBacteria" id="BAC88753">
    <property type="protein sequence ID" value="BAC88753"/>
    <property type="gene ID" value="BAC88753"/>
</dbReference>
<dbReference type="Gene3D" id="1.20.1530.20">
    <property type="match status" value="1"/>
</dbReference>
<accession>Q7NMF4</accession>
<comment type="subcellular location">
    <subcellularLocation>
        <location evidence="1">Membrane</location>
        <topology evidence="1">Multi-pass membrane protein</topology>
    </subcellularLocation>
</comment>
<proteinExistence type="predicted"/>
<feature type="transmembrane region" description="Helical" evidence="7">
    <location>
        <begin position="82"/>
        <end position="103"/>
    </location>
</feature>
<feature type="transmembrane region" description="Helical" evidence="7">
    <location>
        <begin position="115"/>
        <end position="140"/>
    </location>
</feature>
<dbReference type="Proteomes" id="UP000000557">
    <property type="component" value="Chromosome"/>
</dbReference>
<reference evidence="10 11" key="2">
    <citation type="journal article" date="2003" name="DNA Res.">
        <title>Complete genome structure of Gloeobacter violaceus PCC 7421, a cyanobacterium that lacks thylakoids (supplement).</title>
        <authorList>
            <person name="Nakamura Y."/>
            <person name="Kaneko T."/>
            <person name="Sato S."/>
            <person name="Mimuro M."/>
            <person name="Miyashita H."/>
            <person name="Tsuchiya T."/>
            <person name="Sasamoto S."/>
            <person name="Watanabe A."/>
            <person name="Kawashima K."/>
            <person name="Kishida Y."/>
            <person name="Kiyokawa C."/>
            <person name="Kohara M."/>
            <person name="Matsumoto M."/>
            <person name="Matsuno A."/>
            <person name="Nakazaki N."/>
            <person name="Shimpo S."/>
            <person name="Takeuchi C."/>
            <person name="Yamada M."/>
            <person name="Tabata S."/>
        </authorList>
    </citation>
    <scope>NUCLEOTIDE SEQUENCE [LARGE SCALE GENOMIC DNA]</scope>
    <source>
        <strain evidence="11">ATCC 29082 / PCC 7421</strain>
    </source>
</reference>
<keyword evidence="2" id="KW-0813">Transport</keyword>
<feature type="domain" description="UspA" evidence="8">
    <location>
        <begin position="451"/>
        <end position="585"/>
    </location>
</feature>
<dbReference type="InterPro" id="IPR006153">
    <property type="entry name" value="Cation/H_exchanger_TM"/>
</dbReference>
<evidence type="ECO:0000256" key="1">
    <source>
        <dbReference type="ARBA" id="ARBA00004141"/>
    </source>
</evidence>
<dbReference type="FunCoup" id="Q7NMF4">
    <property type="interactions" value="61"/>
</dbReference>
<feature type="transmembrane region" description="Helical" evidence="7">
    <location>
        <begin position="24"/>
        <end position="43"/>
    </location>
</feature>
<dbReference type="AlphaFoldDB" id="Q7NMF4"/>
<keyword evidence="5" id="KW-0406">Ion transport</keyword>
<dbReference type="GO" id="GO:0015297">
    <property type="term" value="F:antiporter activity"/>
    <property type="evidence" value="ECO:0007669"/>
    <property type="project" value="InterPro"/>
</dbReference>
<dbReference type="InterPro" id="IPR038770">
    <property type="entry name" value="Na+/solute_symporter_sf"/>
</dbReference>
<evidence type="ECO:0000313" key="11">
    <source>
        <dbReference type="Proteomes" id="UP000000557"/>
    </source>
</evidence>
<evidence type="ECO:0000259" key="9">
    <source>
        <dbReference type="Pfam" id="PF00999"/>
    </source>
</evidence>
<evidence type="ECO:0000256" key="3">
    <source>
        <dbReference type="ARBA" id="ARBA00022692"/>
    </source>
</evidence>
<feature type="transmembrane region" description="Helical" evidence="7">
    <location>
        <begin position="182"/>
        <end position="208"/>
    </location>
</feature>
<evidence type="ECO:0000259" key="8">
    <source>
        <dbReference type="Pfam" id="PF00582"/>
    </source>
</evidence>